<dbReference type="GeneID" id="28969443"/>
<evidence type="ECO:0000256" key="2">
    <source>
        <dbReference type="SAM" id="Phobius"/>
    </source>
</evidence>
<feature type="region of interest" description="Disordered" evidence="1">
    <location>
        <begin position="343"/>
        <end position="386"/>
    </location>
</feature>
<feature type="transmembrane region" description="Helical" evidence="2">
    <location>
        <begin position="59"/>
        <end position="79"/>
    </location>
</feature>
<proteinExistence type="predicted"/>
<dbReference type="Proteomes" id="UP000078595">
    <property type="component" value="Chromosome 7"/>
</dbReference>
<reference evidence="4" key="2">
    <citation type="submission" date="2013-07" db="EMBL/GenBank/DDBJ databases">
        <authorList>
            <consortium name="The Broad Institute Genome Sequencing Platform"/>
            <person name="Cuomo C."/>
            <person name="Litvintseva A."/>
            <person name="Chen Y."/>
            <person name="Heitman J."/>
            <person name="Sun S."/>
            <person name="Springer D."/>
            <person name="Dromer F."/>
            <person name="Young S.K."/>
            <person name="Zeng Q."/>
            <person name="Gargeya S."/>
            <person name="Fitzgerald M."/>
            <person name="Abouelleil A."/>
            <person name="Alvarado L."/>
            <person name="Berlin A.M."/>
            <person name="Chapman S.B."/>
            <person name="Dewar J."/>
            <person name="Goldberg J."/>
            <person name="Griggs A."/>
            <person name="Gujja S."/>
            <person name="Hansen M."/>
            <person name="Howarth C."/>
            <person name="Imamovic A."/>
            <person name="Larimer J."/>
            <person name="McCowan C."/>
            <person name="Murphy C."/>
            <person name="Pearson M."/>
            <person name="Priest M."/>
            <person name="Roberts A."/>
            <person name="Saif S."/>
            <person name="Shea T."/>
            <person name="Sykes S."/>
            <person name="Wortman J."/>
            <person name="Nusbaum C."/>
            <person name="Birren B."/>
        </authorList>
    </citation>
    <scope>NUCLEOTIDE SEQUENCE</scope>
    <source>
        <strain evidence="4">CBS 10117</strain>
    </source>
</reference>
<feature type="transmembrane region" description="Helical" evidence="2">
    <location>
        <begin position="285"/>
        <end position="306"/>
    </location>
</feature>
<dbReference type="AlphaFoldDB" id="A0A1A6A084"/>
<keyword evidence="2" id="KW-1133">Transmembrane helix</keyword>
<reference evidence="4" key="3">
    <citation type="submission" date="2024-02" db="EMBL/GenBank/DDBJ databases">
        <title>Comparative genomics of Cryptococcus and Kwoniella reveals pathogenesis evolution and contrasting modes of karyotype evolution via chromosome fusion or intercentromeric recombination.</title>
        <authorList>
            <person name="Coelho M.A."/>
            <person name="David-Palma M."/>
            <person name="Shea T."/>
            <person name="Bowers K."/>
            <person name="McGinley-Smith S."/>
            <person name="Mohammad A.W."/>
            <person name="Gnirke A."/>
            <person name="Yurkov A.M."/>
            <person name="Nowrousian M."/>
            <person name="Sun S."/>
            <person name="Cuomo C.A."/>
            <person name="Heitman J."/>
        </authorList>
    </citation>
    <scope>NUCLEOTIDE SEQUENCE</scope>
    <source>
        <strain evidence="4">CBS 10117</strain>
    </source>
</reference>
<dbReference type="EMBL" id="KI894033">
    <property type="protein sequence ID" value="OBR83465.1"/>
    <property type="molecule type" value="Genomic_DNA"/>
</dbReference>
<keyword evidence="5" id="KW-1185">Reference proteome</keyword>
<evidence type="ECO:0000313" key="5">
    <source>
        <dbReference type="Proteomes" id="UP000078595"/>
    </source>
</evidence>
<dbReference type="VEuPathDB" id="FungiDB:I303_05744"/>
<dbReference type="OrthoDB" id="2576041at2759"/>
<keyword evidence="2" id="KW-0812">Transmembrane</keyword>
<feature type="compositionally biased region" description="Basic and acidic residues" evidence="1">
    <location>
        <begin position="14"/>
        <end position="24"/>
    </location>
</feature>
<organism evidence="3">
    <name type="scientific">Kwoniella dejecticola CBS 10117</name>
    <dbReference type="NCBI Taxonomy" id="1296121"/>
    <lineage>
        <taxon>Eukaryota</taxon>
        <taxon>Fungi</taxon>
        <taxon>Dikarya</taxon>
        <taxon>Basidiomycota</taxon>
        <taxon>Agaricomycotina</taxon>
        <taxon>Tremellomycetes</taxon>
        <taxon>Tremellales</taxon>
        <taxon>Cryptococcaceae</taxon>
        <taxon>Kwoniella</taxon>
    </lineage>
</organism>
<name>A0A1A6A084_9TREE</name>
<evidence type="ECO:0000313" key="4">
    <source>
        <dbReference type="EMBL" id="WWC63122.1"/>
    </source>
</evidence>
<dbReference type="RefSeq" id="XP_018261307.1">
    <property type="nucleotide sequence ID" value="XM_018409035.1"/>
</dbReference>
<reference evidence="3" key="1">
    <citation type="submission" date="2013-07" db="EMBL/GenBank/DDBJ databases">
        <title>The Genome Sequence of Cryptococcus dejecticola CBS10117.</title>
        <authorList>
            <consortium name="The Broad Institute Genome Sequencing Platform"/>
            <person name="Cuomo C."/>
            <person name="Litvintseva A."/>
            <person name="Chen Y."/>
            <person name="Heitman J."/>
            <person name="Sun S."/>
            <person name="Springer D."/>
            <person name="Dromer F."/>
            <person name="Young S.K."/>
            <person name="Zeng Q."/>
            <person name="Gargeya S."/>
            <person name="Fitzgerald M."/>
            <person name="Abouelleil A."/>
            <person name="Alvarado L."/>
            <person name="Berlin A.M."/>
            <person name="Chapman S.B."/>
            <person name="Dewar J."/>
            <person name="Goldberg J."/>
            <person name="Griggs A."/>
            <person name="Gujja S."/>
            <person name="Hansen M."/>
            <person name="Howarth C."/>
            <person name="Imamovic A."/>
            <person name="Larimer J."/>
            <person name="McCowan C."/>
            <person name="Murphy C."/>
            <person name="Pearson M."/>
            <person name="Priest M."/>
            <person name="Roberts A."/>
            <person name="Saif S."/>
            <person name="Shea T."/>
            <person name="Sykes S."/>
            <person name="Wortman J."/>
            <person name="Nusbaum C."/>
            <person name="Birren B."/>
        </authorList>
    </citation>
    <scope>NUCLEOTIDE SEQUENCE [LARGE SCALE GENOMIC DNA]</scope>
    <source>
        <strain evidence="3">CBS 10117</strain>
    </source>
</reference>
<feature type="region of interest" description="Disordered" evidence="1">
    <location>
        <begin position="113"/>
        <end position="163"/>
    </location>
</feature>
<feature type="compositionally biased region" description="Basic and acidic residues" evidence="1">
    <location>
        <begin position="354"/>
        <end position="386"/>
    </location>
</feature>
<sequence>MSHRPYDLDLNYSDSEKGRMKDVELGDPSSRTRTRKRIDEDGSSPARSTDYFNYHPPTLTVLFSFIVWLALLLVCFVRPNNGITALFQNDQDYIGLLRKCSATECYAWLSTSESSGASSSTSSTSEGLSMSDILPGSESDSSGSSGSSSSSRSKRAGTSFTSSSGGLGIADTTSDLSNFYLTTGLASIAEFWLMTYTLIFILIRYFSKHLPTAQGPEGRPKDEKGNSIKEGTREKIRRWFKSFKNPLKRVSFKLSRIFLFFAGWIVLGISLDATVQMIGTPGSNSIGLGLILLHVCWVLLFLITYLELSRGSIRRKADQTLWGLQFRHRLRERARNKWADYDAARKSRGGASSSEHRVKKEERDRELERQRRLEEEREARDAELYG</sequence>
<evidence type="ECO:0000313" key="3">
    <source>
        <dbReference type="EMBL" id="OBR83465.1"/>
    </source>
</evidence>
<protein>
    <submittedName>
        <fullName evidence="3">Uncharacterized protein</fullName>
    </submittedName>
</protein>
<evidence type="ECO:0000256" key="1">
    <source>
        <dbReference type="SAM" id="MobiDB-lite"/>
    </source>
</evidence>
<keyword evidence="2" id="KW-0472">Membrane</keyword>
<feature type="region of interest" description="Disordered" evidence="1">
    <location>
        <begin position="1"/>
        <end position="50"/>
    </location>
</feature>
<dbReference type="EMBL" id="CP144536">
    <property type="protein sequence ID" value="WWC63122.1"/>
    <property type="molecule type" value="Genomic_DNA"/>
</dbReference>
<gene>
    <name evidence="3" type="ORF">I303_05744</name>
    <name evidence="4" type="ORF">I303_105722</name>
</gene>
<accession>A0A1A6A084</accession>
<dbReference type="KEGG" id="kdj:28969443"/>
<feature type="transmembrane region" description="Helical" evidence="2">
    <location>
        <begin position="257"/>
        <end position="279"/>
    </location>
</feature>